<keyword evidence="6 7" id="KW-0472">Membrane</keyword>
<dbReference type="Proteomes" id="UP000235464">
    <property type="component" value="Chromosome I"/>
</dbReference>
<protein>
    <submittedName>
        <fullName evidence="10">NCS1 nucleoside transporter family protein</fullName>
    </submittedName>
</protein>
<feature type="transmembrane region" description="Helical" evidence="9">
    <location>
        <begin position="176"/>
        <end position="197"/>
    </location>
</feature>
<dbReference type="EMBL" id="LT963352">
    <property type="protein sequence ID" value="SOR84045.1"/>
    <property type="molecule type" value="Genomic_DNA"/>
</dbReference>
<dbReference type="PANTHER" id="PTHR31806">
    <property type="entry name" value="PURINE-CYTOSINE PERMEASE FCY2-RELATED"/>
    <property type="match status" value="1"/>
</dbReference>
<feature type="transmembrane region" description="Helical" evidence="9">
    <location>
        <begin position="375"/>
        <end position="394"/>
    </location>
</feature>
<evidence type="ECO:0000313" key="10">
    <source>
        <dbReference type="EMBL" id="SOR84045.1"/>
    </source>
</evidence>
<evidence type="ECO:0000256" key="1">
    <source>
        <dbReference type="ARBA" id="ARBA00004141"/>
    </source>
</evidence>
<comment type="similarity">
    <text evidence="2 7">Belongs to the purine-cytosine permease (2.A.39) family.</text>
</comment>
<organism evidence="10 11">
    <name type="scientific">Streptomyces chartreusis NRRL 3882</name>
    <dbReference type="NCBI Taxonomy" id="1079985"/>
    <lineage>
        <taxon>Bacteria</taxon>
        <taxon>Bacillati</taxon>
        <taxon>Actinomycetota</taxon>
        <taxon>Actinomycetes</taxon>
        <taxon>Kitasatosporales</taxon>
        <taxon>Streptomycetaceae</taxon>
        <taxon>Streptomyces</taxon>
    </lineage>
</organism>
<feature type="transmembrane region" description="Helical" evidence="9">
    <location>
        <begin position="336"/>
        <end position="363"/>
    </location>
</feature>
<dbReference type="InterPro" id="IPR026030">
    <property type="entry name" value="Pur-cyt_permease_Fcy2/21/22"/>
</dbReference>
<keyword evidence="5 9" id="KW-1133">Transmembrane helix</keyword>
<evidence type="ECO:0000256" key="5">
    <source>
        <dbReference type="ARBA" id="ARBA00022989"/>
    </source>
</evidence>
<keyword evidence="11" id="KW-1185">Reference proteome</keyword>
<feature type="transmembrane region" description="Helical" evidence="9">
    <location>
        <begin position="136"/>
        <end position="156"/>
    </location>
</feature>
<dbReference type="InterPro" id="IPR001248">
    <property type="entry name" value="Pur-cyt_permease"/>
</dbReference>
<dbReference type="GO" id="GO:0005886">
    <property type="term" value="C:plasma membrane"/>
    <property type="evidence" value="ECO:0007669"/>
    <property type="project" value="TreeGrafter"/>
</dbReference>
<feature type="region of interest" description="Disordered" evidence="8">
    <location>
        <begin position="1"/>
        <end position="45"/>
    </location>
</feature>
<keyword evidence="3 7" id="KW-0813">Transport</keyword>
<dbReference type="Pfam" id="PF02133">
    <property type="entry name" value="Transp_cyt_pur"/>
    <property type="match status" value="1"/>
</dbReference>
<feature type="transmembrane region" description="Helical" evidence="9">
    <location>
        <begin position="289"/>
        <end position="310"/>
    </location>
</feature>
<dbReference type="AlphaFoldDB" id="A0A2N9BL01"/>
<dbReference type="PANTHER" id="PTHR31806:SF1">
    <property type="entry name" value="PURINE-CYTOSINE PERMEASE FCY2-RELATED"/>
    <property type="match status" value="1"/>
</dbReference>
<proteinExistence type="inferred from homology"/>
<evidence type="ECO:0000256" key="8">
    <source>
        <dbReference type="SAM" id="MobiDB-lite"/>
    </source>
</evidence>
<evidence type="ECO:0000256" key="3">
    <source>
        <dbReference type="ARBA" id="ARBA00022448"/>
    </source>
</evidence>
<feature type="transmembrane region" description="Helical" evidence="9">
    <location>
        <begin position="206"/>
        <end position="224"/>
    </location>
</feature>
<feature type="transmembrane region" description="Helical" evidence="9">
    <location>
        <begin position="66"/>
        <end position="88"/>
    </location>
</feature>
<name>A0A2N9BL01_STRCX</name>
<feature type="transmembrane region" description="Helical" evidence="9">
    <location>
        <begin position="94"/>
        <end position="115"/>
    </location>
</feature>
<gene>
    <name evidence="10" type="ORF">SCNRRL3882_7490</name>
</gene>
<dbReference type="GO" id="GO:0022857">
    <property type="term" value="F:transmembrane transporter activity"/>
    <property type="evidence" value="ECO:0007669"/>
    <property type="project" value="InterPro"/>
</dbReference>
<feature type="transmembrane region" description="Helical" evidence="9">
    <location>
        <begin position="400"/>
        <end position="423"/>
    </location>
</feature>
<feature type="transmembrane region" description="Helical" evidence="9">
    <location>
        <begin position="452"/>
        <end position="470"/>
    </location>
</feature>
<dbReference type="PIRSF" id="PIRSF002744">
    <property type="entry name" value="Pur-cyt_permease"/>
    <property type="match status" value="1"/>
</dbReference>
<feature type="transmembrane region" description="Helical" evidence="9">
    <location>
        <begin position="244"/>
        <end position="268"/>
    </location>
</feature>
<accession>A0A2N9BL01</accession>
<dbReference type="Gene3D" id="1.10.4160.10">
    <property type="entry name" value="Hydantoin permease"/>
    <property type="match status" value="1"/>
</dbReference>
<keyword evidence="4 9" id="KW-0812">Transmembrane</keyword>
<sequence length="553" mass="58285">MPPRHPALHRPVPAGAHLSSPAERPPGAEPPSPAASPPSLTEVETHGVDRIPDAERTATALDLFRLAFGGANTFSTCVLGAFPILFGLSFWQGLAATLLGVVAGALILCPMAVFGPVNGTNNAVSSSAHLGVHGRVVGSFLSLLTAVAFFSISVWSSGDALVGGAHRLFDLDRGDVSYAVAYALFAVLVLAVCVYGFRFMLFVNKIAVTSASALFLIGAVAFAGDFDPSYAGVFTDSADAATTALFWPSFIGAALIVLSNPVSFGAFLGDWSRYIPASTSRRKVMGAAFLSQLATLLPFLFGLTTASIIAHKAPRYVDPAAPDYVGGLLAISPGWFFLPVCLLALIGGMATGTTALYGTGLDFSSVFPRLSRVRATLLVGALSIGFIFAGRFGLDLVRSISTFATVIITCTTPWMVVMMLGYWTRRGWYDPEALQVFNRRQRGGRYWFAHGWNWRGMTAWWVSALLGVLFTNIPGQFVGPLGDLAGGVDISLPLSLVVAAVLFLTLLRLFPEPRAVYGPEGARLARTVEVPVPPITGPGAEGALSDPSATLPA</sequence>
<evidence type="ECO:0000256" key="6">
    <source>
        <dbReference type="ARBA" id="ARBA00023136"/>
    </source>
</evidence>
<evidence type="ECO:0000256" key="9">
    <source>
        <dbReference type="SAM" id="Phobius"/>
    </source>
</evidence>
<feature type="compositionally biased region" description="Pro residues" evidence="8">
    <location>
        <begin position="23"/>
        <end position="36"/>
    </location>
</feature>
<reference evidence="11" key="1">
    <citation type="submission" date="2017-11" db="EMBL/GenBank/DDBJ databases">
        <authorList>
            <person name="Wibberg D."/>
        </authorList>
    </citation>
    <scope>NUCLEOTIDE SEQUENCE [LARGE SCALE GENOMIC DNA]</scope>
</reference>
<evidence type="ECO:0000313" key="11">
    <source>
        <dbReference type="Proteomes" id="UP000235464"/>
    </source>
</evidence>
<evidence type="ECO:0000256" key="7">
    <source>
        <dbReference type="PIRNR" id="PIRNR002744"/>
    </source>
</evidence>
<feature type="transmembrane region" description="Helical" evidence="9">
    <location>
        <begin position="490"/>
        <end position="510"/>
    </location>
</feature>
<comment type="subcellular location">
    <subcellularLocation>
        <location evidence="1">Membrane</location>
        <topology evidence="1">Multi-pass membrane protein</topology>
    </subcellularLocation>
</comment>
<evidence type="ECO:0000256" key="4">
    <source>
        <dbReference type="ARBA" id="ARBA00022692"/>
    </source>
</evidence>
<evidence type="ECO:0000256" key="2">
    <source>
        <dbReference type="ARBA" id="ARBA00008974"/>
    </source>
</evidence>